<name>W4LT37_9BACT</name>
<dbReference type="EMBL" id="AZHX01001684">
    <property type="protein sequence ID" value="ETX00871.1"/>
    <property type="molecule type" value="Genomic_DNA"/>
</dbReference>
<dbReference type="Proteomes" id="UP000019140">
    <property type="component" value="Unassembled WGS sequence"/>
</dbReference>
<evidence type="ECO:0000313" key="2">
    <source>
        <dbReference type="Proteomes" id="UP000019140"/>
    </source>
</evidence>
<evidence type="ECO:0000313" key="1">
    <source>
        <dbReference type="EMBL" id="ETX00871.1"/>
    </source>
</evidence>
<organism evidence="1 2">
    <name type="scientific">Candidatus Entotheonella gemina</name>
    <dbReference type="NCBI Taxonomy" id="1429439"/>
    <lineage>
        <taxon>Bacteria</taxon>
        <taxon>Pseudomonadati</taxon>
        <taxon>Nitrospinota/Tectimicrobiota group</taxon>
        <taxon>Candidatus Tectimicrobiota</taxon>
        <taxon>Candidatus Entotheonellia</taxon>
        <taxon>Candidatus Entotheonellales</taxon>
        <taxon>Candidatus Entotheonellaceae</taxon>
        <taxon>Candidatus Entotheonella</taxon>
    </lineage>
</organism>
<dbReference type="HOGENOM" id="CLU_2877421_0_0_7"/>
<comment type="caution">
    <text evidence="1">The sequence shown here is derived from an EMBL/GenBank/DDBJ whole genome shotgun (WGS) entry which is preliminary data.</text>
</comment>
<keyword evidence="2" id="KW-1185">Reference proteome</keyword>
<protein>
    <submittedName>
        <fullName evidence="1">Uncharacterized protein</fullName>
    </submittedName>
</protein>
<reference evidence="1 2" key="1">
    <citation type="journal article" date="2014" name="Nature">
        <title>An environmental bacterial taxon with a large and distinct metabolic repertoire.</title>
        <authorList>
            <person name="Wilson M.C."/>
            <person name="Mori T."/>
            <person name="Ruckert C."/>
            <person name="Uria A.R."/>
            <person name="Helf M.J."/>
            <person name="Takada K."/>
            <person name="Gernert C."/>
            <person name="Steffens U.A."/>
            <person name="Heycke N."/>
            <person name="Schmitt S."/>
            <person name="Rinke C."/>
            <person name="Helfrich E.J."/>
            <person name="Brachmann A.O."/>
            <person name="Gurgui C."/>
            <person name="Wakimoto T."/>
            <person name="Kracht M."/>
            <person name="Crusemann M."/>
            <person name="Hentschel U."/>
            <person name="Abe I."/>
            <person name="Matsunaga S."/>
            <person name="Kalinowski J."/>
            <person name="Takeyama H."/>
            <person name="Piel J."/>
        </authorList>
    </citation>
    <scope>NUCLEOTIDE SEQUENCE [LARGE SCALE GENOMIC DNA]</scope>
    <source>
        <strain evidence="2">TSY2</strain>
    </source>
</reference>
<proteinExistence type="predicted"/>
<gene>
    <name evidence="1" type="ORF">ETSY2_38260</name>
</gene>
<accession>W4LT37</accession>
<dbReference type="AlphaFoldDB" id="W4LT37"/>
<sequence>MPVVRALAFRLWGMGTSGYYKDGEMASHPSGELLTYLLCLQDDTLKVNIYPAPPIPQPGTFQC</sequence>